<feature type="compositionally biased region" description="Basic and acidic residues" evidence="1">
    <location>
        <begin position="161"/>
        <end position="178"/>
    </location>
</feature>
<reference evidence="3 4" key="1">
    <citation type="submission" date="2015-10" db="EMBL/GenBank/DDBJ databases">
        <title>Full genome of DAOMC 229536 Phialocephala scopiformis, a fungal endophyte of spruce producing the potent anti-insectan compound rugulosin.</title>
        <authorList>
            <consortium name="DOE Joint Genome Institute"/>
            <person name="Walker A.K."/>
            <person name="Frasz S.L."/>
            <person name="Seifert K.A."/>
            <person name="Miller J.D."/>
            <person name="Mondo S.J."/>
            <person name="Labutti K."/>
            <person name="Lipzen A."/>
            <person name="Dockter R."/>
            <person name="Kennedy M."/>
            <person name="Grigoriev I.V."/>
            <person name="Spatafora J.W."/>
        </authorList>
    </citation>
    <scope>NUCLEOTIDE SEQUENCE [LARGE SCALE GENOMIC DNA]</scope>
    <source>
        <strain evidence="3 4">CBS 120377</strain>
    </source>
</reference>
<dbReference type="Proteomes" id="UP000070700">
    <property type="component" value="Unassembled WGS sequence"/>
</dbReference>
<gene>
    <name evidence="3" type="ORF">LY89DRAFT_685898</name>
</gene>
<evidence type="ECO:0000256" key="1">
    <source>
        <dbReference type="SAM" id="MobiDB-lite"/>
    </source>
</evidence>
<evidence type="ECO:0000313" key="4">
    <source>
        <dbReference type="Proteomes" id="UP000070700"/>
    </source>
</evidence>
<feature type="region of interest" description="Disordered" evidence="1">
    <location>
        <begin position="23"/>
        <end position="211"/>
    </location>
</feature>
<dbReference type="GeneID" id="28824893"/>
<keyword evidence="2" id="KW-0812">Transmembrane</keyword>
<feature type="compositionally biased region" description="Basic and acidic residues" evidence="1">
    <location>
        <begin position="236"/>
        <end position="268"/>
    </location>
</feature>
<dbReference type="AlphaFoldDB" id="A0A194X7A1"/>
<sequence>MAEDFIELGIEGIDKLVDKHFHKLPDKYTNPHTYDPRRKLSRRRGSGEESDEESTRVVDEQEKDTGPPYNDAAYITDPKDIRDPGYPGNSRDPRDPRESYYPNRPPEPRSLQDPSIYSSRGYEYLVPPPPPNSDPSRQDIRQRPRREALVRRSSSQPGSLRESDRRKRGEGSERERGQRERRRRRSFSDERRRDRGPSGGNGNGGGQNKTEKVMLTLLGAAVGGLAASAAAGAVMDRLDKKSGKGDDIRVGGRAKTQEHTRGSRDKGQGVKGGGKR</sequence>
<dbReference type="RefSeq" id="XP_018070403.1">
    <property type="nucleotide sequence ID" value="XM_018215167.1"/>
</dbReference>
<protein>
    <submittedName>
        <fullName evidence="3">Uncharacterized protein</fullName>
    </submittedName>
</protein>
<evidence type="ECO:0000256" key="2">
    <source>
        <dbReference type="SAM" id="Phobius"/>
    </source>
</evidence>
<proteinExistence type="predicted"/>
<feature type="transmembrane region" description="Helical" evidence="2">
    <location>
        <begin position="213"/>
        <end position="234"/>
    </location>
</feature>
<name>A0A194X7A1_MOLSC</name>
<dbReference type="KEGG" id="psco:LY89DRAFT_685898"/>
<feature type="compositionally biased region" description="Gly residues" evidence="1">
    <location>
        <begin position="197"/>
        <end position="207"/>
    </location>
</feature>
<keyword evidence="2" id="KW-1133">Transmembrane helix</keyword>
<organism evidence="3 4">
    <name type="scientific">Mollisia scopiformis</name>
    <name type="common">Conifer needle endophyte fungus</name>
    <name type="synonym">Phialocephala scopiformis</name>
    <dbReference type="NCBI Taxonomy" id="149040"/>
    <lineage>
        <taxon>Eukaryota</taxon>
        <taxon>Fungi</taxon>
        <taxon>Dikarya</taxon>
        <taxon>Ascomycota</taxon>
        <taxon>Pezizomycotina</taxon>
        <taxon>Leotiomycetes</taxon>
        <taxon>Helotiales</taxon>
        <taxon>Mollisiaceae</taxon>
        <taxon>Mollisia</taxon>
    </lineage>
</organism>
<dbReference type="EMBL" id="KQ947417">
    <property type="protein sequence ID" value="KUJ16048.1"/>
    <property type="molecule type" value="Genomic_DNA"/>
</dbReference>
<feature type="compositionally biased region" description="Basic and acidic residues" evidence="1">
    <location>
        <begin position="186"/>
        <end position="196"/>
    </location>
</feature>
<dbReference type="InParanoid" id="A0A194X7A1"/>
<keyword evidence="2" id="KW-0472">Membrane</keyword>
<feature type="region of interest" description="Disordered" evidence="1">
    <location>
        <begin position="236"/>
        <end position="276"/>
    </location>
</feature>
<evidence type="ECO:0000313" key="3">
    <source>
        <dbReference type="EMBL" id="KUJ16048.1"/>
    </source>
</evidence>
<dbReference type="OrthoDB" id="3561227at2759"/>
<accession>A0A194X7A1</accession>
<feature type="compositionally biased region" description="Basic and acidic residues" evidence="1">
    <location>
        <begin position="136"/>
        <end position="150"/>
    </location>
</feature>
<feature type="compositionally biased region" description="Basic and acidic residues" evidence="1">
    <location>
        <begin position="53"/>
        <end position="65"/>
    </location>
</feature>
<keyword evidence="4" id="KW-1185">Reference proteome</keyword>